<dbReference type="GO" id="GO:0003824">
    <property type="term" value="F:catalytic activity"/>
    <property type="evidence" value="ECO:0007669"/>
    <property type="project" value="UniProtKB-ARBA"/>
</dbReference>
<evidence type="ECO:0000259" key="1">
    <source>
        <dbReference type="Pfam" id="PF12697"/>
    </source>
</evidence>
<dbReference type="PRINTS" id="PR00111">
    <property type="entry name" value="ABHYDROLASE"/>
</dbReference>
<proteinExistence type="predicted"/>
<dbReference type="Pfam" id="PF12697">
    <property type="entry name" value="Abhydrolase_6"/>
    <property type="match status" value="1"/>
</dbReference>
<gene>
    <name evidence="2" type="ORF">BA062_24030</name>
</gene>
<comment type="caution">
    <text evidence="2">The sequence shown here is derived from an EMBL/GenBank/DDBJ whole genome shotgun (WGS) entry which is preliminary data.</text>
</comment>
<evidence type="ECO:0000313" key="3">
    <source>
        <dbReference type="Proteomes" id="UP000247892"/>
    </source>
</evidence>
<dbReference type="Gene3D" id="3.40.50.1820">
    <property type="entry name" value="alpha/beta hydrolase"/>
    <property type="match status" value="1"/>
</dbReference>
<dbReference type="Proteomes" id="UP000247892">
    <property type="component" value="Unassembled WGS sequence"/>
</dbReference>
<dbReference type="EMBL" id="MASU01000010">
    <property type="protein sequence ID" value="PXY26497.1"/>
    <property type="molecule type" value="Genomic_DNA"/>
</dbReference>
<dbReference type="InterPro" id="IPR050471">
    <property type="entry name" value="AB_hydrolase"/>
</dbReference>
<name>A0A318LU13_9PSEU</name>
<protein>
    <recommendedName>
        <fullName evidence="1">AB hydrolase-1 domain-containing protein</fullName>
    </recommendedName>
</protein>
<reference evidence="2 3" key="1">
    <citation type="submission" date="2016-07" db="EMBL/GenBank/DDBJ databases">
        <title>Draft genome sequence of Prauserella sp. YIM 121212, isolated from alkaline soil.</title>
        <authorList>
            <person name="Ruckert C."/>
            <person name="Albersmeier A."/>
            <person name="Jiang C.-L."/>
            <person name="Jiang Y."/>
            <person name="Kalinowski J."/>
            <person name="Schneider O."/>
            <person name="Winkler A."/>
            <person name="Zotchev S.B."/>
        </authorList>
    </citation>
    <scope>NUCLEOTIDE SEQUENCE [LARGE SCALE GENOMIC DNA]</scope>
    <source>
        <strain evidence="2 3">YIM 121212</strain>
    </source>
</reference>
<keyword evidence="3" id="KW-1185">Reference proteome</keyword>
<dbReference type="PANTHER" id="PTHR43433:SF5">
    <property type="entry name" value="AB HYDROLASE-1 DOMAIN-CONTAINING PROTEIN"/>
    <property type="match status" value="1"/>
</dbReference>
<dbReference type="SUPFAM" id="SSF53474">
    <property type="entry name" value="alpha/beta-Hydrolases"/>
    <property type="match status" value="1"/>
</dbReference>
<dbReference type="RefSeq" id="WP_110340611.1">
    <property type="nucleotide sequence ID" value="NZ_JBHVKT010000090.1"/>
</dbReference>
<organism evidence="2 3">
    <name type="scientific">Prauserella flavalba</name>
    <dbReference type="NCBI Taxonomy" id="1477506"/>
    <lineage>
        <taxon>Bacteria</taxon>
        <taxon>Bacillati</taxon>
        <taxon>Actinomycetota</taxon>
        <taxon>Actinomycetes</taxon>
        <taxon>Pseudonocardiales</taxon>
        <taxon>Pseudonocardiaceae</taxon>
        <taxon>Prauserella</taxon>
    </lineage>
</organism>
<evidence type="ECO:0000313" key="2">
    <source>
        <dbReference type="EMBL" id="PXY26497.1"/>
    </source>
</evidence>
<dbReference type="AlphaFoldDB" id="A0A318LU13"/>
<accession>A0A318LU13</accession>
<dbReference type="OrthoDB" id="9802489at2"/>
<dbReference type="InterPro" id="IPR000073">
    <property type="entry name" value="AB_hydrolase_1"/>
</dbReference>
<dbReference type="InterPro" id="IPR029058">
    <property type="entry name" value="AB_hydrolase_fold"/>
</dbReference>
<dbReference type="PANTHER" id="PTHR43433">
    <property type="entry name" value="HYDROLASE, ALPHA/BETA FOLD FAMILY PROTEIN"/>
    <property type="match status" value="1"/>
</dbReference>
<sequence>MTFTEIRQVTAPDGCRLAYRDLDADHSGAVVLLHSLGADGTMWEPCAERLTDCFRVIIPDSRGHGASGRAPRTSVDQWAEDIATVLHHAGVQDALLAGVSMGGIQALAYAAAYPGTLCGLVVADSFASLPVEIAAAKIASFTDQAHTTSMAEVAATYVADTFREPVPSAGDAVRHAMAGLDAEDFVAAVEACFGAQLDDRLSDVKEPVRVLWGERDGKTPRALSESIVRQLPEATLRVIPGAGHLSNVDNPDVFATELREFKAALRARPASEV</sequence>
<feature type="domain" description="AB hydrolase-1" evidence="1">
    <location>
        <begin position="30"/>
        <end position="255"/>
    </location>
</feature>